<dbReference type="Proteomes" id="UP000199468">
    <property type="component" value="Unassembled WGS sequence"/>
</dbReference>
<accession>A0ABY0P0Y0</accession>
<gene>
    <name evidence="1" type="ORF">SAMN05421844_104483</name>
</gene>
<dbReference type="EMBL" id="FNBZ01000004">
    <property type="protein sequence ID" value="SDG61057.1"/>
    <property type="molecule type" value="Genomic_DNA"/>
</dbReference>
<name>A0ABY0P0Y0_9HYPH</name>
<proteinExistence type="predicted"/>
<organism evidence="1 2">
    <name type="scientific">Bosea robiniae</name>
    <dbReference type="NCBI Taxonomy" id="1036780"/>
    <lineage>
        <taxon>Bacteria</taxon>
        <taxon>Pseudomonadati</taxon>
        <taxon>Pseudomonadota</taxon>
        <taxon>Alphaproteobacteria</taxon>
        <taxon>Hyphomicrobiales</taxon>
        <taxon>Boseaceae</taxon>
        <taxon>Bosea</taxon>
    </lineage>
</organism>
<sequence length="174" mass="19069">MPRFAIGMIWALGLAAVALPLLDFDDQVRAAPEADLTALCARLGNDDSIRDYDPALRARTASAFRKLFPNAKSGPDGDSWQTQAQYRCMNGKVMVCFVGANLPCTKMNAQRDNPGADMFCRDNPDAGSVPAYAIGHDSIHAYRCRNGKTEVTGTTRQLDQRGFAKDLWTELPAR</sequence>
<comment type="caution">
    <text evidence="1">The sequence shown here is derived from an EMBL/GenBank/DDBJ whole genome shotgun (WGS) entry which is preliminary data.</text>
</comment>
<evidence type="ECO:0000313" key="2">
    <source>
        <dbReference type="Proteomes" id="UP000199468"/>
    </source>
</evidence>
<evidence type="ECO:0000313" key="1">
    <source>
        <dbReference type="EMBL" id="SDG61057.1"/>
    </source>
</evidence>
<keyword evidence="2" id="KW-1185">Reference proteome</keyword>
<reference evidence="1 2" key="1">
    <citation type="submission" date="2016-10" db="EMBL/GenBank/DDBJ databases">
        <authorList>
            <person name="Varghese N."/>
            <person name="Submissions S."/>
        </authorList>
    </citation>
    <scope>NUCLEOTIDE SEQUENCE [LARGE SCALE GENOMIC DNA]</scope>
    <source>
        <strain evidence="1 2">DSM 26672</strain>
    </source>
</reference>
<protein>
    <submittedName>
        <fullName evidence="1">Uncharacterized protein</fullName>
    </submittedName>
</protein>